<evidence type="ECO:0000313" key="2">
    <source>
        <dbReference type="Proteomes" id="UP000596902"/>
    </source>
</evidence>
<dbReference type="EMBL" id="JAAABM010000002">
    <property type="protein sequence ID" value="KAF7680237.1"/>
    <property type="molecule type" value="Genomic_DNA"/>
</dbReference>
<comment type="caution">
    <text evidence="1">The sequence shown here is derived from an EMBL/GenBank/DDBJ whole genome shotgun (WGS) entry which is preliminary data.</text>
</comment>
<name>A0A8H7ELK7_9PLEO</name>
<accession>A0A8H7ELK7</accession>
<sequence length="50" mass="5356">MAMVRLDVVGGRLGLVCGVAVTNSPSINGAKSYRAELCLTSYYHLASWQP</sequence>
<evidence type="ECO:0000313" key="1">
    <source>
        <dbReference type="EMBL" id="KAF7680237.1"/>
    </source>
</evidence>
<dbReference type="Proteomes" id="UP000596902">
    <property type="component" value="Unassembled WGS sequence"/>
</dbReference>
<dbReference type="RefSeq" id="XP_038790227.1">
    <property type="nucleotide sequence ID" value="XM_038926935.1"/>
</dbReference>
<reference evidence="1" key="2">
    <citation type="submission" date="2020-08" db="EMBL/GenBank/DDBJ databases">
        <title>Draft Genome Sequence of Cumin Blight Pathogen Alternaria burnsii.</title>
        <authorList>
            <person name="Feng Z."/>
        </authorList>
    </citation>
    <scope>NUCLEOTIDE SEQUENCE</scope>
    <source>
        <strain evidence="1">CBS107.38</strain>
    </source>
</reference>
<keyword evidence="2" id="KW-1185">Reference proteome</keyword>
<proteinExistence type="predicted"/>
<organism evidence="1 2">
    <name type="scientific">Alternaria burnsii</name>
    <dbReference type="NCBI Taxonomy" id="1187904"/>
    <lineage>
        <taxon>Eukaryota</taxon>
        <taxon>Fungi</taxon>
        <taxon>Dikarya</taxon>
        <taxon>Ascomycota</taxon>
        <taxon>Pezizomycotina</taxon>
        <taxon>Dothideomycetes</taxon>
        <taxon>Pleosporomycetidae</taxon>
        <taxon>Pleosporales</taxon>
        <taxon>Pleosporineae</taxon>
        <taxon>Pleosporaceae</taxon>
        <taxon>Alternaria</taxon>
        <taxon>Alternaria sect. Alternaria</taxon>
    </lineage>
</organism>
<protein>
    <submittedName>
        <fullName evidence="1">Uncharacterized protein</fullName>
    </submittedName>
</protein>
<dbReference type="AlphaFoldDB" id="A0A8H7ELK7"/>
<reference evidence="1" key="1">
    <citation type="submission" date="2020-01" db="EMBL/GenBank/DDBJ databases">
        <authorList>
            <person name="Feng Z.H.Z."/>
        </authorList>
    </citation>
    <scope>NUCLEOTIDE SEQUENCE</scope>
    <source>
        <strain evidence="1">CBS107.38</strain>
    </source>
</reference>
<gene>
    <name evidence="1" type="ORF">GT037_001888</name>
</gene>
<dbReference type="GeneID" id="62200113"/>